<evidence type="ECO:0000259" key="2">
    <source>
        <dbReference type="Pfam" id="PF20434"/>
    </source>
</evidence>
<dbReference type="GO" id="GO:0016787">
    <property type="term" value="F:hydrolase activity"/>
    <property type="evidence" value="ECO:0007669"/>
    <property type="project" value="UniProtKB-KW"/>
</dbReference>
<comment type="caution">
    <text evidence="3">The sequence shown here is derived from an EMBL/GenBank/DDBJ whole genome shotgun (WGS) entry which is preliminary data.</text>
</comment>
<keyword evidence="1" id="KW-0378">Hydrolase</keyword>
<protein>
    <submittedName>
        <fullName evidence="3">Acetyl esterase/lipase</fullName>
    </submittedName>
</protein>
<proteinExistence type="predicted"/>
<organism evidence="3 4">
    <name type="scientific">Paenibacillus phyllosphaerae</name>
    <dbReference type="NCBI Taxonomy" id="274593"/>
    <lineage>
        <taxon>Bacteria</taxon>
        <taxon>Bacillati</taxon>
        <taxon>Bacillota</taxon>
        <taxon>Bacilli</taxon>
        <taxon>Bacillales</taxon>
        <taxon>Paenibacillaceae</taxon>
        <taxon>Paenibacillus</taxon>
    </lineage>
</organism>
<dbReference type="Pfam" id="PF20434">
    <property type="entry name" value="BD-FAE"/>
    <property type="match status" value="1"/>
</dbReference>
<dbReference type="Proteomes" id="UP000570361">
    <property type="component" value="Unassembled WGS sequence"/>
</dbReference>
<dbReference type="AlphaFoldDB" id="A0A7W5FLU9"/>
<keyword evidence="4" id="KW-1185">Reference proteome</keyword>
<dbReference type="Gene3D" id="3.40.50.1820">
    <property type="entry name" value="alpha/beta hydrolase"/>
    <property type="match status" value="1"/>
</dbReference>
<accession>A0A7W5FLU9</accession>
<sequence>MMDKRETYQTLYFETELIELWPEGQVPYAQGHSDEDRPAITPYLVEGKSRGAVIVCPGGGYGMRADHEGEPIARWLNRIGINAFVLRYRVEPYAYPAALRDVQRAVRTVRYCAADWGIDPHKIGVLGFSAGGHLTASAGTQYDRGRAEAEDPIERESSRPDLIVLCYPVITMQDPFTHEGSRRNLLGTDPTDEMVRQNSAELQVTADTPPAFLWHTADDGPVPVENSINFAMALRKAGVAFDLHVYEQGRHGLGLAEEDPHVASWSEVCGLWLNRYGFASDSTQG</sequence>
<dbReference type="RefSeq" id="WP_246427532.1">
    <property type="nucleotide sequence ID" value="NZ_JACHXK010000003.1"/>
</dbReference>
<dbReference type="PANTHER" id="PTHR48081:SF6">
    <property type="entry name" value="PEPTIDASE S9 PROLYL OLIGOPEPTIDASE CATALYTIC DOMAIN-CONTAINING PROTEIN"/>
    <property type="match status" value="1"/>
</dbReference>
<dbReference type="InterPro" id="IPR049492">
    <property type="entry name" value="BD-FAE-like_dom"/>
</dbReference>
<name>A0A7W5FLU9_9BACL</name>
<evidence type="ECO:0000313" key="4">
    <source>
        <dbReference type="Proteomes" id="UP000570361"/>
    </source>
</evidence>
<gene>
    <name evidence="3" type="ORF">FHS18_001619</name>
</gene>
<dbReference type="InterPro" id="IPR050300">
    <property type="entry name" value="GDXG_lipolytic_enzyme"/>
</dbReference>
<feature type="domain" description="BD-FAE-like" evidence="2">
    <location>
        <begin position="51"/>
        <end position="234"/>
    </location>
</feature>
<reference evidence="3 4" key="1">
    <citation type="submission" date="2020-08" db="EMBL/GenBank/DDBJ databases">
        <title>Genomic Encyclopedia of Type Strains, Phase III (KMG-III): the genomes of soil and plant-associated and newly described type strains.</title>
        <authorList>
            <person name="Whitman W."/>
        </authorList>
    </citation>
    <scope>NUCLEOTIDE SEQUENCE [LARGE SCALE GENOMIC DNA]</scope>
    <source>
        <strain evidence="3 4">CECT 5862</strain>
    </source>
</reference>
<dbReference type="InterPro" id="IPR029058">
    <property type="entry name" value="AB_hydrolase_fold"/>
</dbReference>
<evidence type="ECO:0000256" key="1">
    <source>
        <dbReference type="ARBA" id="ARBA00022801"/>
    </source>
</evidence>
<evidence type="ECO:0000313" key="3">
    <source>
        <dbReference type="EMBL" id="MBB3109556.1"/>
    </source>
</evidence>
<dbReference type="PANTHER" id="PTHR48081">
    <property type="entry name" value="AB HYDROLASE SUPERFAMILY PROTEIN C4A8.06C"/>
    <property type="match status" value="1"/>
</dbReference>
<dbReference type="EMBL" id="JACHXK010000003">
    <property type="protein sequence ID" value="MBB3109556.1"/>
    <property type="molecule type" value="Genomic_DNA"/>
</dbReference>
<dbReference type="SUPFAM" id="SSF53474">
    <property type="entry name" value="alpha/beta-Hydrolases"/>
    <property type="match status" value="1"/>
</dbReference>